<organism evidence="1 2">
    <name type="scientific">Paraglomus occultum</name>
    <dbReference type="NCBI Taxonomy" id="144539"/>
    <lineage>
        <taxon>Eukaryota</taxon>
        <taxon>Fungi</taxon>
        <taxon>Fungi incertae sedis</taxon>
        <taxon>Mucoromycota</taxon>
        <taxon>Glomeromycotina</taxon>
        <taxon>Glomeromycetes</taxon>
        <taxon>Paraglomerales</taxon>
        <taxon>Paraglomeraceae</taxon>
        <taxon>Paraglomus</taxon>
    </lineage>
</organism>
<gene>
    <name evidence="1" type="ORF">POCULU_LOCUS10272</name>
</gene>
<protein>
    <submittedName>
        <fullName evidence="1">10951_t:CDS:1</fullName>
    </submittedName>
</protein>
<comment type="caution">
    <text evidence="1">The sequence shown here is derived from an EMBL/GenBank/DDBJ whole genome shotgun (WGS) entry which is preliminary data.</text>
</comment>
<name>A0A9N9E1M8_9GLOM</name>
<proteinExistence type="predicted"/>
<sequence length="404" mass="47355">SNLGYKELWTLVEEGLQDSNLLKPYKYRKETMEKNRRKEFEEYKKKMIEWAEWKLEQHYSILNGENPKNDLSHIEDDPNYTDCYQHHKHFCQQVIRELEVIDDSQWKSSKIKFILASNIARKSLVDYQGNGSLFFAIYNKKGKSKLTKFLSNLINQDKRSSGETNTSNEAFSNINDYEDYNGYEGTDGSNRYKLLIKAGKAVASFVGWPVSSEDSEQNSLKTFLNEEIEAAEQDAANITDIDFVLKLYGDQDFPVFEFEMESIKDEFLKSYKIWKTAKNWATLLNSQANRGYYRTHSVKYQEETEAMYKNIANDLALKLESMYSKGNEIVMTELKKSDSYYPRYTLSYTITIDEPSYNELTINEIKLDTYECGRVKQNPNFLPTPKAYAERVLRISDEVYDIRQ</sequence>
<feature type="non-terminal residue" evidence="1">
    <location>
        <position position="404"/>
    </location>
</feature>
<dbReference type="EMBL" id="CAJVPJ010004971">
    <property type="protein sequence ID" value="CAG8657330.1"/>
    <property type="molecule type" value="Genomic_DNA"/>
</dbReference>
<accession>A0A9N9E1M8</accession>
<dbReference type="AlphaFoldDB" id="A0A9N9E1M8"/>
<dbReference type="Proteomes" id="UP000789572">
    <property type="component" value="Unassembled WGS sequence"/>
</dbReference>
<reference evidence="1" key="1">
    <citation type="submission" date="2021-06" db="EMBL/GenBank/DDBJ databases">
        <authorList>
            <person name="Kallberg Y."/>
            <person name="Tangrot J."/>
            <person name="Rosling A."/>
        </authorList>
    </citation>
    <scope>NUCLEOTIDE SEQUENCE</scope>
    <source>
        <strain evidence="1">IA702</strain>
    </source>
</reference>
<keyword evidence="2" id="KW-1185">Reference proteome</keyword>
<evidence type="ECO:0000313" key="2">
    <source>
        <dbReference type="Proteomes" id="UP000789572"/>
    </source>
</evidence>
<evidence type="ECO:0000313" key="1">
    <source>
        <dbReference type="EMBL" id="CAG8657330.1"/>
    </source>
</evidence>
<feature type="non-terminal residue" evidence="1">
    <location>
        <position position="1"/>
    </location>
</feature>